<accession>A0A5B7DQ34</accession>
<gene>
    <name evidence="2" type="ORF">E2C01_016369</name>
</gene>
<protein>
    <submittedName>
        <fullName evidence="2">Uncharacterized protein</fullName>
    </submittedName>
</protein>
<dbReference type="EMBL" id="VSRR010001191">
    <property type="protein sequence ID" value="MPC23325.1"/>
    <property type="molecule type" value="Genomic_DNA"/>
</dbReference>
<dbReference type="Proteomes" id="UP000324222">
    <property type="component" value="Unassembled WGS sequence"/>
</dbReference>
<organism evidence="2 3">
    <name type="scientific">Portunus trituberculatus</name>
    <name type="common">Swimming crab</name>
    <name type="synonym">Neptunus trituberculatus</name>
    <dbReference type="NCBI Taxonomy" id="210409"/>
    <lineage>
        <taxon>Eukaryota</taxon>
        <taxon>Metazoa</taxon>
        <taxon>Ecdysozoa</taxon>
        <taxon>Arthropoda</taxon>
        <taxon>Crustacea</taxon>
        <taxon>Multicrustacea</taxon>
        <taxon>Malacostraca</taxon>
        <taxon>Eumalacostraca</taxon>
        <taxon>Eucarida</taxon>
        <taxon>Decapoda</taxon>
        <taxon>Pleocyemata</taxon>
        <taxon>Brachyura</taxon>
        <taxon>Eubrachyura</taxon>
        <taxon>Portunoidea</taxon>
        <taxon>Portunidae</taxon>
        <taxon>Portuninae</taxon>
        <taxon>Portunus</taxon>
    </lineage>
</organism>
<evidence type="ECO:0000313" key="2">
    <source>
        <dbReference type="EMBL" id="MPC23325.1"/>
    </source>
</evidence>
<reference evidence="2 3" key="1">
    <citation type="submission" date="2019-05" db="EMBL/GenBank/DDBJ databases">
        <title>Another draft genome of Portunus trituberculatus and its Hox gene families provides insights of decapod evolution.</title>
        <authorList>
            <person name="Jeong J.-H."/>
            <person name="Song I."/>
            <person name="Kim S."/>
            <person name="Choi T."/>
            <person name="Kim D."/>
            <person name="Ryu S."/>
            <person name="Kim W."/>
        </authorList>
    </citation>
    <scope>NUCLEOTIDE SEQUENCE [LARGE SCALE GENOMIC DNA]</scope>
    <source>
        <tissue evidence="2">Muscle</tissue>
    </source>
</reference>
<keyword evidence="3" id="KW-1185">Reference proteome</keyword>
<dbReference type="AlphaFoldDB" id="A0A5B7DQ34"/>
<comment type="caution">
    <text evidence="2">The sequence shown here is derived from an EMBL/GenBank/DDBJ whole genome shotgun (WGS) entry which is preliminary data.</text>
</comment>
<feature type="region of interest" description="Disordered" evidence="1">
    <location>
        <begin position="1"/>
        <end position="22"/>
    </location>
</feature>
<proteinExistence type="predicted"/>
<evidence type="ECO:0000313" key="3">
    <source>
        <dbReference type="Proteomes" id="UP000324222"/>
    </source>
</evidence>
<evidence type="ECO:0000256" key="1">
    <source>
        <dbReference type="SAM" id="MobiDB-lite"/>
    </source>
</evidence>
<feature type="compositionally biased region" description="Basic and acidic residues" evidence="1">
    <location>
        <begin position="1"/>
        <end position="16"/>
    </location>
</feature>
<sequence>MLEGLREREGEGEGMRAKGQRGMEGLIKSSRLQGCGSGLGQAGQAGQAKREGDSDITALCLLDLHGWKCRVALVICSVSQMVRVPCRLVLT</sequence>
<name>A0A5B7DQ34_PORTR</name>